<feature type="domain" description="Multidrug resistance protein MdtA-like barrel-sandwich hybrid" evidence="8">
    <location>
        <begin position="79"/>
        <end position="281"/>
    </location>
</feature>
<organism evidence="10 11">
    <name type="scientific">Parachitinimonas caeni</name>
    <dbReference type="NCBI Taxonomy" id="3031301"/>
    <lineage>
        <taxon>Bacteria</taxon>
        <taxon>Pseudomonadati</taxon>
        <taxon>Pseudomonadota</taxon>
        <taxon>Betaproteobacteria</taxon>
        <taxon>Neisseriales</taxon>
        <taxon>Chitinibacteraceae</taxon>
        <taxon>Parachitinimonas</taxon>
    </lineage>
</organism>
<feature type="coiled-coil region" evidence="5">
    <location>
        <begin position="146"/>
        <end position="218"/>
    </location>
</feature>
<dbReference type="Pfam" id="PF25954">
    <property type="entry name" value="Beta-barrel_RND_2"/>
    <property type="match status" value="1"/>
</dbReference>
<feature type="compositionally biased region" description="Pro residues" evidence="6">
    <location>
        <begin position="25"/>
        <end position="36"/>
    </location>
</feature>
<comment type="subcellular location">
    <subcellularLocation>
        <location evidence="1">Membrane</location>
        <topology evidence="1">Single-pass membrane protein</topology>
    </subcellularLocation>
</comment>
<keyword evidence="3" id="KW-1133">Transmembrane helix</keyword>
<evidence type="ECO:0000259" key="8">
    <source>
        <dbReference type="Pfam" id="PF25917"/>
    </source>
</evidence>
<evidence type="ECO:0000313" key="10">
    <source>
        <dbReference type="EMBL" id="MDK2124604.1"/>
    </source>
</evidence>
<name>A0ABT7DX86_9NEIS</name>
<dbReference type="PANTHER" id="PTHR30386">
    <property type="entry name" value="MEMBRANE FUSION SUBUNIT OF EMRAB-TOLC MULTIDRUG EFFLUX PUMP"/>
    <property type="match status" value="1"/>
</dbReference>
<feature type="region of interest" description="Disordered" evidence="6">
    <location>
        <begin position="1"/>
        <end position="38"/>
    </location>
</feature>
<evidence type="ECO:0000313" key="11">
    <source>
        <dbReference type="Proteomes" id="UP001172778"/>
    </source>
</evidence>
<sequence>MSDSRTPPAGNDAPPPTPANTAPAGPTPPAATPPAPRKQGPARMVLLLALLSIGGWLGYRYWHGMHHVTTDNAQIDGHIVPISARVSGFVRELNIEENRQVAKGDALVKIDDRDFIAKLNQAEADLNIAIASAGRHGETGQAGAQVNYAQANAAAANATIQQAEANLTRARNDLERSRSLAAKSMVSQAQLDNAEAAVRVAEAQLKTARETAQAASQQIGVSTAGLRSAQAKVDSARALRDLAANQLADTKINAPIGGVISKRAVEIGQLIQPGQTLFNIVPTDKVWVVANLKETDVSRVKVGQKAEIEVDAYPGQRFSGEVESFSPATGAKFAMLPPDNATGNFTKVVQRVPVRIRLNGVDAGKTPLRPGMSVFADILIN</sequence>
<comment type="caution">
    <text evidence="10">The sequence shown here is derived from an EMBL/GenBank/DDBJ whole genome shotgun (WGS) entry which is preliminary data.</text>
</comment>
<dbReference type="RefSeq" id="WP_284100917.1">
    <property type="nucleotide sequence ID" value="NZ_JARRAF010000011.1"/>
</dbReference>
<dbReference type="InterPro" id="IPR058792">
    <property type="entry name" value="Beta-barrel_RND_2"/>
</dbReference>
<dbReference type="InterPro" id="IPR058625">
    <property type="entry name" value="MdtA-like_BSH"/>
</dbReference>
<proteinExistence type="predicted"/>
<dbReference type="Pfam" id="PF25876">
    <property type="entry name" value="HH_MFP_RND"/>
    <property type="match status" value="1"/>
</dbReference>
<keyword evidence="5" id="KW-0175">Coiled coil</keyword>
<evidence type="ECO:0000259" key="9">
    <source>
        <dbReference type="Pfam" id="PF25954"/>
    </source>
</evidence>
<dbReference type="Proteomes" id="UP001172778">
    <property type="component" value="Unassembled WGS sequence"/>
</dbReference>
<reference evidence="10" key="1">
    <citation type="submission" date="2023-03" db="EMBL/GenBank/DDBJ databases">
        <title>Chitinimonas shenzhenensis gen. nov., sp. nov., a novel member of family Burkholderiaceae isolated from activated sludge collected in Shen Zhen, China.</title>
        <authorList>
            <person name="Wang X."/>
        </authorList>
    </citation>
    <scope>NUCLEOTIDE SEQUENCE</scope>
    <source>
        <strain evidence="10">DQS-5</strain>
    </source>
</reference>
<feature type="domain" description="Multidrug resistance protein MdtA-like alpha-helical hairpin" evidence="7">
    <location>
        <begin position="154"/>
        <end position="216"/>
    </location>
</feature>
<dbReference type="EMBL" id="JARRAF010000011">
    <property type="protein sequence ID" value="MDK2124604.1"/>
    <property type="molecule type" value="Genomic_DNA"/>
</dbReference>
<dbReference type="InterPro" id="IPR058624">
    <property type="entry name" value="MdtA-like_HH"/>
</dbReference>
<evidence type="ECO:0000259" key="7">
    <source>
        <dbReference type="Pfam" id="PF25876"/>
    </source>
</evidence>
<evidence type="ECO:0000256" key="2">
    <source>
        <dbReference type="ARBA" id="ARBA00022692"/>
    </source>
</evidence>
<dbReference type="Gene3D" id="2.40.30.170">
    <property type="match status" value="1"/>
</dbReference>
<dbReference type="Pfam" id="PF25917">
    <property type="entry name" value="BSH_RND"/>
    <property type="match status" value="1"/>
</dbReference>
<evidence type="ECO:0000256" key="5">
    <source>
        <dbReference type="SAM" id="Coils"/>
    </source>
</evidence>
<dbReference type="Gene3D" id="2.40.50.100">
    <property type="match status" value="1"/>
</dbReference>
<gene>
    <name evidence="10" type="ORF">PZA18_11130</name>
</gene>
<dbReference type="InterPro" id="IPR050739">
    <property type="entry name" value="MFP"/>
</dbReference>
<evidence type="ECO:0000256" key="6">
    <source>
        <dbReference type="SAM" id="MobiDB-lite"/>
    </source>
</evidence>
<keyword evidence="11" id="KW-1185">Reference proteome</keyword>
<feature type="compositionally biased region" description="Low complexity" evidence="6">
    <location>
        <begin position="1"/>
        <end position="12"/>
    </location>
</feature>
<dbReference type="SUPFAM" id="SSF111369">
    <property type="entry name" value="HlyD-like secretion proteins"/>
    <property type="match status" value="3"/>
</dbReference>
<accession>A0ABT7DX86</accession>
<dbReference type="Gene3D" id="1.10.287.470">
    <property type="entry name" value="Helix hairpin bin"/>
    <property type="match status" value="2"/>
</dbReference>
<feature type="domain" description="CusB-like beta-barrel" evidence="9">
    <location>
        <begin position="285"/>
        <end position="328"/>
    </location>
</feature>
<protein>
    <submittedName>
        <fullName evidence="10">HlyD family secretion protein</fullName>
    </submittedName>
</protein>
<evidence type="ECO:0000256" key="1">
    <source>
        <dbReference type="ARBA" id="ARBA00004167"/>
    </source>
</evidence>
<dbReference type="PANTHER" id="PTHR30386:SF26">
    <property type="entry name" value="TRANSPORT PROTEIN COMB"/>
    <property type="match status" value="1"/>
</dbReference>
<keyword evidence="2" id="KW-0812">Transmembrane</keyword>
<keyword evidence="4" id="KW-0472">Membrane</keyword>
<evidence type="ECO:0000256" key="4">
    <source>
        <dbReference type="ARBA" id="ARBA00023136"/>
    </source>
</evidence>
<evidence type="ECO:0000256" key="3">
    <source>
        <dbReference type="ARBA" id="ARBA00022989"/>
    </source>
</evidence>